<protein>
    <submittedName>
        <fullName evidence="1">Tfp pilus assembly protein, pilus retraction ATPase PilT</fullName>
    </submittedName>
</protein>
<gene>
    <name evidence="1" type="ORF">O987_15142</name>
</gene>
<reference evidence="1 2" key="1">
    <citation type="journal article" date="2014" name="Genome Announc.">
        <title>Complete Genome Sequence of Polychlorinated Biphenyl Degrader Comamonas testosteroni TK102 (NBRC 109938).</title>
        <authorList>
            <person name="Fukuda K."/>
            <person name="Hosoyama A."/>
            <person name="Tsuchikane K."/>
            <person name="Ohji S."/>
            <person name="Yamazoe A."/>
            <person name="Fujita N."/>
            <person name="Shintani M."/>
            <person name="Kimbara K."/>
        </authorList>
    </citation>
    <scope>NUCLEOTIDE SEQUENCE [LARGE SCALE GENOMIC DNA]</scope>
    <source>
        <strain evidence="1">TK102</strain>
    </source>
</reference>
<dbReference type="HOGENOM" id="CLU_2116839_0_0_4"/>
<dbReference type="KEGG" id="ctes:O987_15142"/>
<sequence>MFIDEICGLAAPYIALKNTQKPQYFAPQCLHYGDYFSQERVDDPSVYTAQTRPKDKGSIVHTQAQTFTSKALAKTWLWESRSQKRDDFGYPLAGGCGIASKDACLRREKPLAGR</sequence>
<dbReference type="EMBL" id="CP006704">
    <property type="protein sequence ID" value="AIJ47138.1"/>
    <property type="molecule type" value="Genomic_DNA"/>
</dbReference>
<accession>A0A076PN08</accession>
<organism evidence="1 2">
    <name type="scientific">Comamonas testosteroni TK102</name>
    <dbReference type="NCBI Taxonomy" id="1392005"/>
    <lineage>
        <taxon>Bacteria</taxon>
        <taxon>Pseudomonadati</taxon>
        <taxon>Pseudomonadota</taxon>
        <taxon>Betaproteobacteria</taxon>
        <taxon>Burkholderiales</taxon>
        <taxon>Comamonadaceae</taxon>
        <taxon>Comamonas</taxon>
    </lineage>
</organism>
<name>A0A076PN08_COMTE</name>
<evidence type="ECO:0000313" key="2">
    <source>
        <dbReference type="Proteomes" id="UP000028782"/>
    </source>
</evidence>
<evidence type="ECO:0000313" key="1">
    <source>
        <dbReference type="EMBL" id="AIJ47138.1"/>
    </source>
</evidence>
<proteinExistence type="predicted"/>
<dbReference type="Proteomes" id="UP000028782">
    <property type="component" value="Chromosome"/>
</dbReference>
<dbReference type="AlphaFoldDB" id="A0A076PN08"/>